<feature type="transmembrane region" description="Helical" evidence="2">
    <location>
        <begin position="92"/>
        <end position="114"/>
    </location>
</feature>
<sequence length="153" mass="16255">MLRSFGALVGDLLIALVFVSIGLVQHGTPLTMQNVSWVAWPFAVGVLLGHLAIRAWRAPFALWPQGVFVWAITIAAAMMLRTLLGEGTDLSFVLVAAGVTGVLMLGWRALALFLTRGERVSPPRPAPASAQQTADATEPDSAAPEQDAAPQRD</sequence>
<accession>A0A022L1S1</accession>
<keyword evidence="2" id="KW-0472">Membrane</keyword>
<evidence type="ECO:0000256" key="1">
    <source>
        <dbReference type="SAM" id="MobiDB-lite"/>
    </source>
</evidence>
<keyword evidence="2" id="KW-0812">Transmembrane</keyword>
<dbReference type="RefSeq" id="WP_017824680.1">
    <property type="nucleotide sequence ID" value="NZ_KB403091.1"/>
</dbReference>
<evidence type="ECO:0000256" key="2">
    <source>
        <dbReference type="SAM" id="Phobius"/>
    </source>
</evidence>
<reference evidence="3 4" key="1">
    <citation type="journal article" date="2013" name="Genome Announc.">
        <title>Draft genome sequence of an Actinobacterium, Brachybacterium muris strain UCD-AY4.</title>
        <authorList>
            <person name="Lo J.R."/>
            <person name="Lang J.M."/>
            <person name="Darling A.E."/>
            <person name="Eisen J.A."/>
            <person name="Coil D.A."/>
        </authorList>
    </citation>
    <scope>NUCLEOTIDE SEQUENCE [LARGE SCALE GENOMIC DNA]</scope>
    <source>
        <strain evidence="3 4">UCD-AY4</strain>
    </source>
</reference>
<dbReference type="Proteomes" id="UP000019754">
    <property type="component" value="Unassembled WGS sequence"/>
</dbReference>
<dbReference type="STRING" id="1249481.D641_0101910"/>
<comment type="caution">
    <text evidence="3">The sequence shown here is derived from an EMBL/GenBank/DDBJ whole genome shotgun (WGS) entry which is preliminary data.</text>
</comment>
<feature type="transmembrane region" description="Helical" evidence="2">
    <location>
        <begin position="37"/>
        <end position="53"/>
    </location>
</feature>
<dbReference type="HOGENOM" id="CLU_089113_3_0_11"/>
<feature type="transmembrane region" description="Helical" evidence="2">
    <location>
        <begin position="7"/>
        <end position="25"/>
    </location>
</feature>
<dbReference type="InterPro" id="IPR021414">
    <property type="entry name" value="DUF3054"/>
</dbReference>
<feature type="region of interest" description="Disordered" evidence="1">
    <location>
        <begin position="119"/>
        <end position="153"/>
    </location>
</feature>
<evidence type="ECO:0000313" key="3">
    <source>
        <dbReference type="EMBL" id="EYT51231.1"/>
    </source>
</evidence>
<name>A0A022L1S1_9MICO</name>
<feature type="transmembrane region" description="Helical" evidence="2">
    <location>
        <begin position="60"/>
        <end position="80"/>
    </location>
</feature>
<organism evidence="3 4">
    <name type="scientific">Brachybacterium muris UCD-AY4</name>
    <dbReference type="NCBI Taxonomy" id="1249481"/>
    <lineage>
        <taxon>Bacteria</taxon>
        <taxon>Bacillati</taxon>
        <taxon>Actinomycetota</taxon>
        <taxon>Actinomycetes</taxon>
        <taxon>Micrococcales</taxon>
        <taxon>Dermabacteraceae</taxon>
        <taxon>Brachybacterium</taxon>
    </lineage>
</organism>
<dbReference type="Pfam" id="PF11255">
    <property type="entry name" value="DUF3054"/>
    <property type="match status" value="1"/>
</dbReference>
<proteinExistence type="predicted"/>
<evidence type="ECO:0000313" key="4">
    <source>
        <dbReference type="Proteomes" id="UP000019754"/>
    </source>
</evidence>
<keyword evidence="4" id="KW-1185">Reference proteome</keyword>
<evidence type="ECO:0008006" key="5">
    <source>
        <dbReference type="Google" id="ProtNLM"/>
    </source>
</evidence>
<gene>
    <name evidence="3" type="ORF">D641_0101910</name>
</gene>
<protein>
    <recommendedName>
        <fullName evidence="5">DUF3054 domain-containing protein</fullName>
    </recommendedName>
</protein>
<dbReference type="OrthoDB" id="3698172at2"/>
<dbReference type="EMBL" id="AORC01000002">
    <property type="protein sequence ID" value="EYT51231.1"/>
    <property type="molecule type" value="Genomic_DNA"/>
</dbReference>
<dbReference type="AlphaFoldDB" id="A0A022L1S1"/>
<keyword evidence="2" id="KW-1133">Transmembrane helix</keyword>